<dbReference type="InterPro" id="IPR045448">
    <property type="entry name" value="DUF6500"/>
</dbReference>
<dbReference type="Proteomes" id="UP000825679">
    <property type="component" value="Chromosome"/>
</dbReference>
<dbReference type="RefSeq" id="WP_221005450.1">
    <property type="nucleotide sequence ID" value="NZ_CP081150.1"/>
</dbReference>
<evidence type="ECO:0000313" key="2">
    <source>
        <dbReference type="Proteomes" id="UP000825679"/>
    </source>
</evidence>
<name>A0ABX8Z6Q2_9NEIS</name>
<evidence type="ECO:0000313" key="1">
    <source>
        <dbReference type="EMBL" id="QZA77054.1"/>
    </source>
</evidence>
<proteinExistence type="predicted"/>
<dbReference type="EMBL" id="CP081150">
    <property type="protein sequence ID" value="QZA77054.1"/>
    <property type="molecule type" value="Genomic_DNA"/>
</dbReference>
<sequence length="73" mass="8447">MTPQLKQKIIAVCQQKIDQKGEEVGLSFYAFFANKNENPTLLMEAATWWIQTHRLDHFEKAIKIKAMVEALPD</sequence>
<protein>
    <recommendedName>
        <fullName evidence="3">Msl2237 protein</fullName>
    </recommendedName>
</protein>
<accession>A0ABX8Z6Q2</accession>
<gene>
    <name evidence="1" type="ORF">K4H28_12210</name>
</gene>
<evidence type="ECO:0008006" key="3">
    <source>
        <dbReference type="Google" id="ProtNLM"/>
    </source>
</evidence>
<reference evidence="1 2" key="1">
    <citation type="submission" date="2021-08" db="EMBL/GenBank/DDBJ databases">
        <title>complete genome sequencing of Deefgea sp. D25.</title>
        <authorList>
            <person name="Bae J.-W."/>
            <person name="Gim D.-H."/>
        </authorList>
    </citation>
    <scope>NUCLEOTIDE SEQUENCE [LARGE SCALE GENOMIC DNA]</scope>
    <source>
        <strain evidence="1 2">D25</strain>
    </source>
</reference>
<keyword evidence="2" id="KW-1185">Reference proteome</keyword>
<organism evidence="1 2">
    <name type="scientific">Deefgea tanakiae</name>
    <dbReference type="NCBI Taxonomy" id="2865840"/>
    <lineage>
        <taxon>Bacteria</taxon>
        <taxon>Pseudomonadati</taxon>
        <taxon>Pseudomonadota</taxon>
        <taxon>Betaproteobacteria</taxon>
        <taxon>Neisseriales</taxon>
        <taxon>Chitinibacteraceae</taxon>
        <taxon>Deefgea</taxon>
    </lineage>
</organism>
<dbReference type="Pfam" id="PF20110">
    <property type="entry name" value="DUF6500"/>
    <property type="match status" value="1"/>
</dbReference>